<accession>A0A6I8LRG1</accession>
<protein>
    <submittedName>
        <fullName evidence="2">Uncharacterized protein</fullName>
    </submittedName>
</protein>
<evidence type="ECO:0000256" key="1">
    <source>
        <dbReference type="SAM" id="Phobius"/>
    </source>
</evidence>
<organism evidence="2 3">
    <name type="scientific">Amycolatopsis camponoti</name>
    <dbReference type="NCBI Taxonomy" id="2606593"/>
    <lineage>
        <taxon>Bacteria</taxon>
        <taxon>Bacillati</taxon>
        <taxon>Actinomycetota</taxon>
        <taxon>Actinomycetes</taxon>
        <taxon>Pseudonocardiales</taxon>
        <taxon>Pseudonocardiaceae</taxon>
        <taxon>Amycolatopsis</taxon>
    </lineage>
</organism>
<evidence type="ECO:0000313" key="2">
    <source>
        <dbReference type="EMBL" id="VVJ18036.1"/>
    </source>
</evidence>
<name>A0A6I8LRG1_9PSEU</name>
<feature type="transmembrane region" description="Helical" evidence="1">
    <location>
        <begin position="157"/>
        <end position="180"/>
    </location>
</feature>
<proteinExistence type="predicted"/>
<dbReference type="EMBL" id="CABVGP010000001">
    <property type="protein sequence ID" value="VVJ18036.1"/>
    <property type="molecule type" value="Genomic_DNA"/>
</dbReference>
<sequence>MTGRAWPFLIARGRRRGYSALLVPGFLREHGFLEATATPLDEVPSRAAATPHGVLVWAEHAVTTAEAGGEPRDEYGRPLVLLHGFLCPEGDPVAAPAALTRTSALALSVYQRFLADEEGFRAERSEPFAIEVAEVARPRFPSRVSPPAEPARPDRGLVWAGAGVLAAVGVVIAVVGFASAGSDEVPPPPRCTRDVVALTTTPTTGAATCVRDGTTVRYSLPPSDR</sequence>
<dbReference type="RefSeq" id="WP_155543109.1">
    <property type="nucleotide sequence ID" value="NZ_CABVGP010000001.1"/>
</dbReference>
<keyword evidence="1" id="KW-0812">Transmembrane</keyword>
<dbReference type="Proteomes" id="UP000399805">
    <property type="component" value="Unassembled WGS sequence"/>
</dbReference>
<keyword evidence="1" id="KW-0472">Membrane</keyword>
<evidence type="ECO:0000313" key="3">
    <source>
        <dbReference type="Proteomes" id="UP000399805"/>
    </source>
</evidence>
<keyword evidence="1" id="KW-1133">Transmembrane helix</keyword>
<gene>
    <name evidence="2" type="ORF">AA23TX_03057</name>
</gene>
<keyword evidence="3" id="KW-1185">Reference proteome</keyword>
<dbReference type="AlphaFoldDB" id="A0A6I8LRG1"/>
<reference evidence="2 3" key="1">
    <citation type="submission" date="2019-09" db="EMBL/GenBank/DDBJ databases">
        <authorList>
            <person name="Leyn A S."/>
        </authorList>
    </citation>
    <scope>NUCLEOTIDE SEQUENCE [LARGE SCALE GENOMIC DNA]</scope>
    <source>
        <strain evidence="2">AA231_1</strain>
    </source>
</reference>